<name>A0A7R8WNW1_9CRUS</name>
<dbReference type="Gene3D" id="3.40.50.10860">
    <property type="entry name" value="Leucine Dehydrogenase, chain A, domain 1"/>
    <property type="match status" value="2"/>
</dbReference>
<dbReference type="GO" id="GO:0005829">
    <property type="term" value="C:cytosol"/>
    <property type="evidence" value="ECO:0007669"/>
    <property type="project" value="TreeGrafter"/>
</dbReference>
<accession>A0A7R8WNW1</accession>
<dbReference type="SUPFAM" id="SSF53223">
    <property type="entry name" value="Aminoacid dehydrogenase-like, N-terminal domain"/>
    <property type="match status" value="1"/>
</dbReference>
<dbReference type="PANTHER" id="PTHR48099:SF5">
    <property type="entry name" value="C-1-TETRAHYDROFOLATE SYNTHASE, CYTOPLASMIC"/>
    <property type="match status" value="1"/>
</dbReference>
<dbReference type="InterPro" id="IPR036291">
    <property type="entry name" value="NAD(P)-bd_dom_sf"/>
</dbReference>
<organism evidence="7">
    <name type="scientific">Cyprideis torosa</name>
    <dbReference type="NCBI Taxonomy" id="163714"/>
    <lineage>
        <taxon>Eukaryota</taxon>
        <taxon>Metazoa</taxon>
        <taxon>Ecdysozoa</taxon>
        <taxon>Arthropoda</taxon>
        <taxon>Crustacea</taxon>
        <taxon>Oligostraca</taxon>
        <taxon>Ostracoda</taxon>
        <taxon>Podocopa</taxon>
        <taxon>Podocopida</taxon>
        <taxon>Cytherocopina</taxon>
        <taxon>Cytheroidea</taxon>
        <taxon>Cytherideidae</taxon>
        <taxon>Cyprideis</taxon>
    </lineage>
</organism>
<keyword evidence="2" id="KW-0378">Hydrolase</keyword>
<dbReference type="GO" id="GO:0004488">
    <property type="term" value="F:methylenetetrahydrofolate dehydrogenase (NADP+) activity"/>
    <property type="evidence" value="ECO:0007669"/>
    <property type="project" value="InterPro"/>
</dbReference>
<reference evidence="7" key="1">
    <citation type="submission" date="2020-11" db="EMBL/GenBank/DDBJ databases">
        <authorList>
            <person name="Tran Van P."/>
        </authorList>
    </citation>
    <scope>NUCLEOTIDE SEQUENCE</scope>
</reference>
<dbReference type="GO" id="GO:0035999">
    <property type="term" value="P:tetrahydrofolate interconversion"/>
    <property type="evidence" value="ECO:0007669"/>
    <property type="project" value="TreeGrafter"/>
</dbReference>
<evidence type="ECO:0000256" key="1">
    <source>
        <dbReference type="ARBA" id="ARBA00012776"/>
    </source>
</evidence>
<dbReference type="InterPro" id="IPR000672">
    <property type="entry name" value="THF_DH/CycHdrlase"/>
</dbReference>
<dbReference type="Gene3D" id="3.40.50.720">
    <property type="entry name" value="NAD(P)-binding Rossmann-like Domain"/>
    <property type="match status" value="1"/>
</dbReference>
<dbReference type="GO" id="GO:0004477">
    <property type="term" value="F:methenyltetrahydrofolate cyclohydrolase activity"/>
    <property type="evidence" value="ECO:0007669"/>
    <property type="project" value="UniProtKB-EC"/>
</dbReference>
<dbReference type="PROSITE" id="PS00767">
    <property type="entry name" value="THF_DHG_CYH_2"/>
    <property type="match status" value="1"/>
</dbReference>
<gene>
    <name evidence="7" type="ORF">CTOB1V02_LOCUS10247</name>
</gene>
<evidence type="ECO:0000256" key="2">
    <source>
        <dbReference type="ARBA" id="ARBA00022801"/>
    </source>
</evidence>
<dbReference type="InterPro" id="IPR020867">
    <property type="entry name" value="THF_DH/CycHdrlase_CS"/>
</dbReference>
<keyword evidence="4" id="KW-0511">Multifunctional enzyme</keyword>
<comment type="catalytic activity">
    <reaction evidence="5">
        <text>(6R)-5,10-methenyltetrahydrofolate + H2O = (6R)-10-formyltetrahydrofolate + H(+)</text>
        <dbReference type="Rhea" id="RHEA:23700"/>
        <dbReference type="ChEBI" id="CHEBI:15377"/>
        <dbReference type="ChEBI" id="CHEBI:15378"/>
        <dbReference type="ChEBI" id="CHEBI:57455"/>
        <dbReference type="ChEBI" id="CHEBI:195366"/>
        <dbReference type="EC" id="3.5.4.9"/>
    </reaction>
</comment>
<dbReference type="SUPFAM" id="SSF51735">
    <property type="entry name" value="NAD(P)-binding Rossmann-fold domains"/>
    <property type="match status" value="1"/>
</dbReference>
<dbReference type="EC" id="3.5.4.9" evidence="1"/>
<dbReference type="PANTHER" id="PTHR48099">
    <property type="entry name" value="C-1-TETRAHYDROFOLATE SYNTHASE, CYTOPLASMIC-RELATED"/>
    <property type="match status" value="1"/>
</dbReference>
<sequence length="190" mass="21093">MQILNGLELSKTIKSEIKEEVDMMVASGDRPPHLVAVLVGEDGASQTYVNNKIKSCRECGYESTLIKKDKETTEEELIRLIKRLNVDDHTPDIQKYSKEADILIVAVGKPNFVTKDMVKEGAIVFDVGITRVEDKKMKRGYRIVGDVDFESVAPITSYITPVPGGVGPMTVTMLLYNTLLARKKTVSFNA</sequence>
<dbReference type="InterPro" id="IPR020631">
    <property type="entry name" value="THF_DH/CycHdrlase_NAD-bd_dom"/>
</dbReference>
<evidence type="ECO:0000256" key="4">
    <source>
        <dbReference type="ARBA" id="ARBA00023268"/>
    </source>
</evidence>
<feature type="domain" description="Tetrahydrofolate dehydrogenase/cyclohydrolase NAD(P)-binding" evidence="6">
    <location>
        <begin position="86"/>
        <end position="184"/>
    </location>
</feature>
<evidence type="ECO:0000313" key="7">
    <source>
        <dbReference type="EMBL" id="CAD7232411.1"/>
    </source>
</evidence>
<dbReference type="PRINTS" id="PR00085">
    <property type="entry name" value="THFDHDRGNASE"/>
</dbReference>
<dbReference type="OrthoDB" id="5126881at2759"/>
<proteinExistence type="predicted"/>
<keyword evidence="3" id="KW-0560">Oxidoreductase</keyword>
<evidence type="ECO:0000256" key="3">
    <source>
        <dbReference type="ARBA" id="ARBA00023002"/>
    </source>
</evidence>
<evidence type="ECO:0000259" key="6">
    <source>
        <dbReference type="Pfam" id="PF02882"/>
    </source>
</evidence>
<dbReference type="AlphaFoldDB" id="A0A7R8WNW1"/>
<evidence type="ECO:0000256" key="5">
    <source>
        <dbReference type="ARBA" id="ARBA00036357"/>
    </source>
</evidence>
<protein>
    <recommendedName>
        <fullName evidence="1">methenyltetrahydrofolate cyclohydrolase</fullName>
        <ecNumber evidence="1">3.5.4.9</ecNumber>
    </recommendedName>
</protein>
<dbReference type="Pfam" id="PF02882">
    <property type="entry name" value="THF_DHG_CYH_C"/>
    <property type="match status" value="1"/>
</dbReference>
<dbReference type="InterPro" id="IPR046346">
    <property type="entry name" value="Aminoacid_DH-like_N_sf"/>
</dbReference>
<dbReference type="EMBL" id="OB664632">
    <property type="protein sequence ID" value="CAD7232411.1"/>
    <property type="molecule type" value="Genomic_DNA"/>
</dbReference>